<comment type="caution">
    <text evidence="1">The sequence shown here is derived from an EMBL/GenBank/DDBJ whole genome shotgun (WGS) entry which is preliminary data.</text>
</comment>
<gene>
    <name evidence="1" type="ORF">ACG00Y_02530</name>
</gene>
<reference evidence="1 2" key="1">
    <citation type="submission" date="2024-08" db="EMBL/GenBank/DDBJ databases">
        <authorList>
            <person name="Lu H."/>
        </authorList>
    </citation>
    <scope>NUCLEOTIDE SEQUENCE [LARGE SCALE GENOMIC DNA]</scope>
    <source>
        <strain evidence="1 2">LYH14W</strain>
    </source>
</reference>
<accession>A0ABW7F0E5</accession>
<keyword evidence="2" id="KW-1185">Reference proteome</keyword>
<evidence type="ECO:0000313" key="2">
    <source>
        <dbReference type="Proteomes" id="UP001606210"/>
    </source>
</evidence>
<dbReference type="RefSeq" id="WP_394475698.1">
    <property type="nucleotide sequence ID" value="NZ_JBIGHV010000001.1"/>
</dbReference>
<dbReference type="Proteomes" id="UP001606210">
    <property type="component" value="Unassembled WGS sequence"/>
</dbReference>
<organism evidence="1 2">
    <name type="scientific">Pelomonas parva</name>
    <dbReference type="NCBI Taxonomy" id="3299032"/>
    <lineage>
        <taxon>Bacteria</taxon>
        <taxon>Pseudomonadati</taxon>
        <taxon>Pseudomonadota</taxon>
        <taxon>Betaproteobacteria</taxon>
        <taxon>Burkholderiales</taxon>
        <taxon>Sphaerotilaceae</taxon>
        <taxon>Roseateles</taxon>
    </lineage>
</organism>
<name>A0ABW7F0E5_9BURK</name>
<evidence type="ECO:0000313" key="1">
    <source>
        <dbReference type="EMBL" id="MFG6428768.1"/>
    </source>
</evidence>
<proteinExistence type="predicted"/>
<dbReference type="EMBL" id="JBIGHV010000001">
    <property type="protein sequence ID" value="MFG6428768.1"/>
    <property type="molecule type" value="Genomic_DNA"/>
</dbReference>
<sequence length="238" mass="25934">MPLTADQLAELARFPGALRDLVRAELAAGNAIEDIGHSFPAPPVGAYMLLARALTTRPAASGQGLDFRARNSAIASGEFTDARRHFFVLLPPVAAPELPDMDAIRRSHAPLDQPLGAEGATQRLPAQARPAPQPSHAPVLTCPDSVEAIQQAIVHALKRGARFSRSDKEGCSTLMWRAGRFVRTDEGDHPSEASCSEEAELWPLLRSFCHLALWRAQQGQPLSELDTWRVIWRSMSPP</sequence>
<protein>
    <submittedName>
        <fullName evidence="1">Uncharacterized protein</fullName>
    </submittedName>
</protein>